<dbReference type="SUPFAM" id="SSF53474">
    <property type="entry name" value="alpha/beta-Hydrolases"/>
    <property type="match status" value="1"/>
</dbReference>
<dbReference type="InterPro" id="IPR029058">
    <property type="entry name" value="AB_hydrolase_fold"/>
</dbReference>
<dbReference type="PANTHER" id="PTHR48081:SF6">
    <property type="entry name" value="PEPTIDASE S9 PROLYL OLIGOPEPTIDASE CATALYTIC DOMAIN-CONTAINING PROTEIN"/>
    <property type="match status" value="1"/>
</dbReference>
<comment type="similarity">
    <text evidence="1">Belongs to the 'GDXG' lipolytic enzyme family.</text>
</comment>
<evidence type="ECO:0000256" key="2">
    <source>
        <dbReference type="ARBA" id="ARBA00022801"/>
    </source>
</evidence>
<proteinExistence type="inferred from homology"/>
<accession>A0A1C0YEL5</accession>
<keyword evidence="6" id="KW-1185">Reference proteome</keyword>
<dbReference type="RefSeq" id="WP_066544808.1">
    <property type="nucleotide sequence ID" value="NZ_MASJ01000012.1"/>
</dbReference>
<evidence type="ECO:0000313" key="5">
    <source>
        <dbReference type="EMBL" id="OCS85626.1"/>
    </source>
</evidence>
<dbReference type="InterPro" id="IPR033140">
    <property type="entry name" value="Lipase_GDXG_put_SER_AS"/>
</dbReference>
<dbReference type="Gene3D" id="3.40.50.1820">
    <property type="entry name" value="alpha/beta hydrolase"/>
    <property type="match status" value="1"/>
</dbReference>
<dbReference type="InterPro" id="IPR050300">
    <property type="entry name" value="GDXG_lipolytic_enzyme"/>
</dbReference>
<evidence type="ECO:0000313" key="6">
    <source>
        <dbReference type="Proteomes" id="UP000093199"/>
    </source>
</evidence>
<feature type="domain" description="BD-FAE-like" evidence="4">
    <location>
        <begin position="69"/>
        <end position="260"/>
    </location>
</feature>
<sequence>MKKWLLASGAIIAAASYCYFSPKPAAALIKKAFEKGLATPPPAFSDWQQRVTVQRDLSYPSRYLQHTFDIFSPNSSARTPVILWVHGGAYVGGDKRDIDIYATSLAAHGYHVVSMNYALAPTAQYPAPLHQVAELYTYLQQHYAHLLDNIIIAGDSAGAQIAAQFIITQLDTSYAERIGIPQVIQPTQLRGAILCCGPYDLQQLDTLSDHPLLAELLQRAGWAYMGKRQWKQLPRTKLASVIDYIPSTFPATFLTDGNAHTFTSHALALEKKFQTLQIPHTTVLYDEQEAQLFHEYQFMMDTPHAMQTFQALLSFLATIDKPSSHSL</sequence>
<protein>
    <recommendedName>
        <fullName evidence="4">BD-FAE-like domain-containing protein</fullName>
    </recommendedName>
</protein>
<name>A0A1C0YEL5_9BACL</name>
<dbReference type="Proteomes" id="UP000093199">
    <property type="component" value="Unassembled WGS sequence"/>
</dbReference>
<dbReference type="AlphaFoldDB" id="A0A1C0YEL5"/>
<dbReference type="InterPro" id="IPR049492">
    <property type="entry name" value="BD-FAE-like_dom"/>
</dbReference>
<evidence type="ECO:0000256" key="3">
    <source>
        <dbReference type="PROSITE-ProRule" id="PRU10038"/>
    </source>
</evidence>
<dbReference type="OrthoDB" id="9815425at2"/>
<evidence type="ECO:0000256" key="1">
    <source>
        <dbReference type="ARBA" id="ARBA00010515"/>
    </source>
</evidence>
<organism evidence="5 6">
    <name type="scientific">Caryophanon tenue</name>
    <dbReference type="NCBI Taxonomy" id="33978"/>
    <lineage>
        <taxon>Bacteria</taxon>
        <taxon>Bacillati</taxon>
        <taxon>Bacillota</taxon>
        <taxon>Bacilli</taxon>
        <taxon>Bacillales</taxon>
        <taxon>Caryophanaceae</taxon>
        <taxon>Caryophanon</taxon>
    </lineage>
</organism>
<dbReference type="STRING" id="33978.A6M13_02905"/>
<dbReference type="PANTHER" id="PTHR48081">
    <property type="entry name" value="AB HYDROLASE SUPERFAMILY PROTEIN C4A8.06C"/>
    <property type="match status" value="1"/>
</dbReference>
<comment type="caution">
    <text evidence="5">The sequence shown here is derived from an EMBL/GenBank/DDBJ whole genome shotgun (WGS) entry which is preliminary data.</text>
</comment>
<dbReference type="Pfam" id="PF20434">
    <property type="entry name" value="BD-FAE"/>
    <property type="match status" value="1"/>
</dbReference>
<reference evidence="5 6" key="1">
    <citation type="submission" date="2016-07" db="EMBL/GenBank/DDBJ databases">
        <title>Caryophanon tenue genome sequencing.</title>
        <authorList>
            <person name="Verma A."/>
            <person name="Pal Y."/>
            <person name="Krishnamurthi S."/>
        </authorList>
    </citation>
    <scope>NUCLEOTIDE SEQUENCE [LARGE SCALE GENOMIC DNA]</scope>
    <source>
        <strain evidence="5 6">DSM 14152</strain>
    </source>
</reference>
<gene>
    <name evidence="5" type="ORF">A6M13_02905</name>
</gene>
<feature type="active site" evidence="3">
    <location>
        <position position="156"/>
    </location>
</feature>
<dbReference type="GO" id="GO:0016787">
    <property type="term" value="F:hydrolase activity"/>
    <property type="evidence" value="ECO:0007669"/>
    <property type="project" value="UniProtKB-KW"/>
</dbReference>
<keyword evidence="2" id="KW-0378">Hydrolase</keyword>
<evidence type="ECO:0000259" key="4">
    <source>
        <dbReference type="Pfam" id="PF20434"/>
    </source>
</evidence>
<dbReference type="PROSITE" id="PS01174">
    <property type="entry name" value="LIPASE_GDXG_SER"/>
    <property type="match status" value="1"/>
</dbReference>
<dbReference type="EMBL" id="MASJ01000012">
    <property type="protein sequence ID" value="OCS85626.1"/>
    <property type="molecule type" value="Genomic_DNA"/>
</dbReference>